<accession>A0A6S6ULF2</accession>
<dbReference type="SUPFAM" id="SSF54285">
    <property type="entry name" value="MoaD/ThiS"/>
    <property type="match status" value="1"/>
</dbReference>
<dbReference type="CDD" id="cd00565">
    <property type="entry name" value="Ubl_ThiS"/>
    <property type="match status" value="1"/>
</dbReference>
<dbReference type="InterPro" id="IPR010035">
    <property type="entry name" value="Thi_S"/>
</dbReference>
<name>A0A6S6ULF2_9BACT</name>
<dbReference type="InterPro" id="IPR016155">
    <property type="entry name" value="Mopterin_synth/thiamin_S_b"/>
</dbReference>
<dbReference type="EMBL" id="CACVAQ010000522">
    <property type="protein sequence ID" value="CAA6829850.1"/>
    <property type="molecule type" value="Genomic_DNA"/>
</dbReference>
<proteinExistence type="predicted"/>
<dbReference type="Pfam" id="PF02597">
    <property type="entry name" value="ThiS"/>
    <property type="match status" value="1"/>
</dbReference>
<organism evidence="1">
    <name type="scientific">uncultured Aureispira sp</name>
    <dbReference type="NCBI Taxonomy" id="1331704"/>
    <lineage>
        <taxon>Bacteria</taxon>
        <taxon>Pseudomonadati</taxon>
        <taxon>Bacteroidota</taxon>
        <taxon>Saprospiria</taxon>
        <taxon>Saprospirales</taxon>
        <taxon>Saprospiraceae</taxon>
        <taxon>Aureispira</taxon>
        <taxon>environmental samples</taxon>
    </lineage>
</organism>
<dbReference type="PANTHER" id="PTHR34472">
    <property type="entry name" value="SULFUR CARRIER PROTEIN THIS"/>
    <property type="match status" value="1"/>
</dbReference>
<dbReference type="InterPro" id="IPR003749">
    <property type="entry name" value="ThiS/MoaD-like"/>
</dbReference>
<sequence length="67" mass="7332">MTIWVNQKEHLYDAPLTLVDLVKQLGKAKKTGIAIAVNNSVVPKNNWGNLMLNDQDKVTIITATQGG</sequence>
<dbReference type="AlphaFoldDB" id="A0A6S6ULF2"/>
<dbReference type="InterPro" id="IPR012675">
    <property type="entry name" value="Beta-grasp_dom_sf"/>
</dbReference>
<dbReference type="NCBIfam" id="TIGR01683">
    <property type="entry name" value="thiS"/>
    <property type="match status" value="1"/>
</dbReference>
<evidence type="ECO:0000313" key="1">
    <source>
        <dbReference type="EMBL" id="CAA6829850.1"/>
    </source>
</evidence>
<protein>
    <recommendedName>
        <fullName evidence="2">Sulfur carrier protein ThiS</fullName>
    </recommendedName>
</protein>
<dbReference type="PANTHER" id="PTHR34472:SF1">
    <property type="entry name" value="SULFUR CARRIER PROTEIN THIS"/>
    <property type="match status" value="1"/>
</dbReference>
<gene>
    <name evidence="1" type="ORF">HELGO_WM25684</name>
</gene>
<evidence type="ECO:0008006" key="2">
    <source>
        <dbReference type="Google" id="ProtNLM"/>
    </source>
</evidence>
<dbReference type="Gene3D" id="3.10.20.30">
    <property type="match status" value="1"/>
</dbReference>
<reference evidence="1" key="1">
    <citation type="submission" date="2020-01" db="EMBL/GenBank/DDBJ databases">
        <authorList>
            <person name="Meier V. D."/>
            <person name="Meier V D."/>
        </authorList>
    </citation>
    <scope>NUCLEOTIDE SEQUENCE</scope>
    <source>
        <strain evidence="1">HLG_WM_MAG_10</strain>
    </source>
</reference>